<comment type="caution">
    <text evidence="3">The sequence shown here is derived from an EMBL/GenBank/DDBJ whole genome shotgun (WGS) entry which is preliminary data.</text>
</comment>
<dbReference type="PANTHER" id="PTHR13774:SF17">
    <property type="entry name" value="PHENAZINE BIOSYNTHESIS-LIKE DOMAIN-CONTAINING PROTEIN"/>
    <property type="match status" value="1"/>
</dbReference>
<name>A0ABW9RSW1_9BACT</name>
<proteinExistence type="inferred from homology"/>
<dbReference type="SUPFAM" id="SSF54506">
    <property type="entry name" value="Diaminopimelate epimerase-like"/>
    <property type="match status" value="1"/>
</dbReference>
<dbReference type="Proteomes" id="UP000798808">
    <property type="component" value="Unassembled WGS sequence"/>
</dbReference>
<dbReference type="NCBIfam" id="TIGR00654">
    <property type="entry name" value="PhzF_family"/>
    <property type="match status" value="1"/>
</dbReference>
<dbReference type="PIRSF" id="PIRSF016184">
    <property type="entry name" value="PhzC_PhzF"/>
    <property type="match status" value="1"/>
</dbReference>
<sequence length="271" mass="30315">MKISTYIIDAFTDEAFKGNPAGVCLAESQLPDKTMQAIAGELNLSETAFLLQNEQDKNVFSIRYFTPTVEIPFCGHATLASAKLVLDVLKNDQVEFVTGHALHLFAWPETGGRIKMKFPLYETVDYQTDNSLYHALGISFPVNTRFAKALDMLLIEVENKQLLESLTPDYPQLLASTDTVKEVVVTAKSDDDEYDFYSRCFCPWIGINEDPVTGAAHSVLAKYWGNLLDKKEMKAYQVSKRGGYLQLKITSDTELEVISQAHVVLEGTMHV</sequence>
<dbReference type="Pfam" id="PF02567">
    <property type="entry name" value="PhzC-PhzF"/>
    <property type="match status" value="1"/>
</dbReference>
<evidence type="ECO:0000313" key="3">
    <source>
        <dbReference type="EMBL" id="MTI27262.1"/>
    </source>
</evidence>
<dbReference type="PANTHER" id="PTHR13774">
    <property type="entry name" value="PHENAZINE BIOSYNTHESIS PROTEIN"/>
    <property type="match status" value="1"/>
</dbReference>
<accession>A0ABW9RSW1</accession>
<keyword evidence="2" id="KW-0413">Isomerase</keyword>
<evidence type="ECO:0000256" key="2">
    <source>
        <dbReference type="ARBA" id="ARBA00023235"/>
    </source>
</evidence>
<dbReference type="RefSeq" id="WP_155174263.1">
    <property type="nucleotide sequence ID" value="NZ_BAAAFL010000005.1"/>
</dbReference>
<evidence type="ECO:0000256" key="1">
    <source>
        <dbReference type="ARBA" id="ARBA00008270"/>
    </source>
</evidence>
<keyword evidence="4" id="KW-1185">Reference proteome</keyword>
<dbReference type="Gene3D" id="3.10.310.10">
    <property type="entry name" value="Diaminopimelate Epimerase, Chain A, domain 1"/>
    <property type="match status" value="2"/>
</dbReference>
<dbReference type="EMBL" id="SMLW01000619">
    <property type="protein sequence ID" value="MTI27262.1"/>
    <property type="molecule type" value="Genomic_DNA"/>
</dbReference>
<evidence type="ECO:0000313" key="4">
    <source>
        <dbReference type="Proteomes" id="UP000798808"/>
    </source>
</evidence>
<comment type="similarity">
    <text evidence="1">Belongs to the PhzF family.</text>
</comment>
<protein>
    <submittedName>
        <fullName evidence="3">PhzF family phenazine biosynthesis protein</fullName>
    </submittedName>
</protein>
<gene>
    <name evidence="3" type="ORF">E1163_20065</name>
</gene>
<reference evidence="3 4" key="1">
    <citation type="submission" date="2019-02" db="EMBL/GenBank/DDBJ databases">
        <authorList>
            <person name="Goldberg S.R."/>
            <person name="Haltli B.A."/>
            <person name="Correa H."/>
            <person name="Russell K.G."/>
        </authorList>
    </citation>
    <scope>NUCLEOTIDE SEQUENCE [LARGE SCALE GENOMIC DNA]</scope>
    <source>
        <strain evidence="3 4">JCM 16186</strain>
    </source>
</reference>
<dbReference type="InterPro" id="IPR003719">
    <property type="entry name" value="Phenazine_PhzF-like"/>
</dbReference>
<organism evidence="3 4">
    <name type="scientific">Fulvivirga kasyanovii</name>
    <dbReference type="NCBI Taxonomy" id="396812"/>
    <lineage>
        <taxon>Bacteria</taxon>
        <taxon>Pseudomonadati</taxon>
        <taxon>Bacteroidota</taxon>
        <taxon>Cytophagia</taxon>
        <taxon>Cytophagales</taxon>
        <taxon>Fulvivirgaceae</taxon>
        <taxon>Fulvivirga</taxon>
    </lineage>
</organism>